<dbReference type="Proteomes" id="UP001500542">
    <property type="component" value="Unassembled WGS sequence"/>
</dbReference>
<dbReference type="InterPro" id="IPR050131">
    <property type="entry name" value="Peptidase_S8_subtilisin-like"/>
</dbReference>
<dbReference type="CDD" id="cd00306">
    <property type="entry name" value="Peptidases_S8_S53"/>
    <property type="match status" value="1"/>
</dbReference>
<dbReference type="Gene3D" id="3.40.50.200">
    <property type="entry name" value="Peptidase S8/S53 domain"/>
    <property type="match status" value="1"/>
</dbReference>
<accession>A0ABN1Q6X4</accession>
<feature type="region of interest" description="Disordered" evidence="6">
    <location>
        <begin position="1"/>
        <end position="42"/>
    </location>
</feature>
<keyword evidence="2 5" id="KW-0645">Protease</keyword>
<comment type="caution">
    <text evidence="8">The sequence shown here is derived from an EMBL/GenBank/DDBJ whole genome shotgun (WGS) entry which is preliminary data.</text>
</comment>
<dbReference type="InterPro" id="IPR036852">
    <property type="entry name" value="Peptidase_S8/S53_dom_sf"/>
</dbReference>
<comment type="similarity">
    <text evidence="1 5">Belongs to the peptidase S8 family.</text>
</comment>
<evidence type="ECO:0000313" key="8">
    <source>
        <dbReference type="EMBL" id="GAA0938565.1"/>
    </source>
</evidence>
<dbReference type="InterPro" id="IPR023828">
    <property type="entry name" value="Peptidase_S8_Ser-AS"/>
</dbReference>
<keyword evidence="3 5" id="KW-0378">Hydrolase</keyword>
<dbReference type="SUPFAM" id="SSF52743">
    <property type="entry name" value="Subtilisin-like"/>
    <property type="match status" value="1"/>
</dbReference>
<evidence type="ECO:0000256" key="5">
    <source>
        <dbReference type="PROSITE-ProRule" id="PRU01240"/>
    </source>
</evidence>
<name>A0ABN1Q6X4_9ACTN</name>
<dbReference type="PANTHER" id="PTHR43806">
    <property type="entry name" value="PEPTIDASE S8"/>
    <property type="match status" value="1"/>
</dbReference>
<protein>
    <submittedName>
        <fullName evidence="8">S8/S53 family peptidase</fullName>
    </submittedName>
</protein>
<dbReference type="Pfam" id="PF00082">
    <property type="entry name" value="Peptidase_S8"/>
    <property type="match status" value="1"/>
</dbReference>
<dbReference type="EMBL" id="BAAAHK010000006">
    <property type="protein sequence ID" value="GAA0938565.1"/>
    <property type="molecule type" value="Genomic_DNA"/>
</dbReference>
<dbReference type="PANTHER" id="PTHR43806:SF11">
    <property type="entry name" value="CEREVISIN-RELATED"/>
    <property type="match status" value="1"/>
</dbReference>
<reference evidence="8 9" key="1">
    <citation type="journal article" date="2019" name="Int. J. Syst. Evol. Microbiol.">
        <title>The Global Catalogue of Microorganisms (GCM) 10K type strain sequencing project: providing services to taxonomists for standard genome sequencing and annotation.</title>
        <authorList>
            <consortium name="The Broad Institute Genomics Platform"/>
            <consortium name="The Broad Institute Genome Sequencing Center for Infectious Disease"/>
            <person name="Wu L."/>
            <person name="Ma J."/>
        </authorList>
    </citation>
    <scope>NUCLEOTIDE SEQUENCE [LARGE SCALE GENOMIC DNA]</scope>
    <source>
        <strain evidence="8 9">JCM 10977</strain>
    </source>
</reference>
<feature type="active site" description="Charge relay system" evidence="5">
    <location>
        <position position="417"/>
    </location>
</feature>
<proteinExistence type="inferred from homology"/>
<dbReference type="PROSITE" id="PS00138">
    <property type="entry name" value="SUBTILASE_SER"/>
    <property type="match status" value="1"/>
</dbReference>
<feature type="domain" description="Peptidase S8/S53" evidence="7">
    <location>
        <begin position="198"/>
        <end position="431"/>
    </location>
</feature>
<evidence type="ECO:0000256" key="2">
    <source>
        <dbReference type="ARBA" id="ARBA00022670"/>
    </source>
</evidence>
<gene>
    <name evidence="8" type="ORF">GCM10009554_27690</name>
</gene>
<evidence type="ECO:0000256" key="4">
    <source>
        <dbReference type="ARBA" id="ARBA00022825"/>
    </source>
</evidence>
<organism evidence="8 9">
    <name type="scientific">Kribbella koreensis</name>
    <dbReference type="NCBI Taxonomy" id="57909"/>
    <lineage>
        <taxon>Bacteria</taxon>
        <taxon>Bacillati</taxon>
        <taxon>Actinomycetota</taxon>
        <taxon>Actinomycetes</taxon>
        <taxon>Propionibacteriales</taxon>
        <taxon>Kribbellaceae</taxon>
        <taxon>Kribbella</taxon>
    </lineage>
</organism>
<dbReference type="RefSeq" id="WP_343968732.1">
    <property type="nucleotide sequence ID" value="NZ_BAAAHK010000006.1"/>
</dbReference>
<evidence type="ECO:0000256" key="1">
    <source>
        <dbReference type="ARBA" id="ARBA00011073"/>
    </source>
</evidence>
<evidence type="ECO:0000313" key="9">
    <source>
        <dbReference type="Proteomes" id="UP001500542"/>
    </source>
</evidence>
<evidence type="ECO:0000256" key="3">
    <source>
        <dbReference type="ARBA" id="ARBA00022801"/>
    </source>
</evidence>
<evidence type="ECO:0000259" key="7">
    <source>
        <dbReference type="Pfam" id="PF00082"/>
    </source>
</evidence>
<dbReference type="PROSITE" id="PS51892">
    <property type="entry name" value="SUBTILASE"/>
    <property type="match status" value="1"/>
</dbReference>
<dbReference type="PRINTS" id="PR00723">
    <property type="entry name" value="SUBTILISIN"/>
</dbReference>
<dbReference type="InterPro" id="IPR015500">
    <property type="entry name" value="Peptidase_S8_subtilisin-rel"/>
</dbReference>
<evidence type="ECO:0000256" key="6">
    <source>
        <dbReference type="SAM" id="MobiDB-lite"/>
    </source>
</evidence>
<feature type="active site" description="Charge relay system" evidence="5">
    <location>
        <position position="243"/>
    </location>
</feature>
<dbReference type="InterPro" id="IPR000209">
    <property type="entry name" value="Peptidase_S8/S53_dom"/>
</dbReference>
<keyword evidence="9" id="KW-1185">Reference proteome</keyword>
<sequence>MQEDTSGEGAAAAGPKDVPETPWAEQRRAIQESYGAGPGKSRWRVGIGTGAGDTEFLYEEGVLLVRQQYFDEVREILVQLGLFPSEDDQAAERRAADAEGRAERQFVEPVLAGLRLVRLSSDRDYDTIEVLEAVTKGGRPSVDGRAATQISGVGRDSVALNHVVPLCGNGAGCPATEPEPVPAVSSPYPGYTPDRGAGDGVKVVVVDTGFDAAAPGRSQWLEGVEGDPDYAQIGDTLNKYAGHGTFIAGLIRCVAPRAEVYVRGVLNFGGSALESDLVQALDAVLNEDFPDIISMSAGTHAYDATGLLSFRVFDELRLSHHKGVALIVAAGNDASRKPFWPAASPFSVSVGALATSWQGRAPFSNFGGWVDVYAPGQDLVNAFPVGSYEYHEPPNVIPGQPPRVERFYGMARWSGTSFSTPIVAGLVAARMTRTGENGRDAAAALVKEGQLNAQPAVGAVLLPE</sequence>
<feature type="active site" description="Charge relay system" evidence="5">
    <location>
        <position position="207"/>
    </location>
</feature>
<keyword evidence="4 5" id="KW-0720">Serine protease</keyword>